<evidence type="ECO:0000313" key="1">
    <source>
        <dbReference type="EMBL" id="GBN41649.1"/>
    </source>
</evidence>
<name>A0A4Y2NSH9_ARAVE</name>
<dbReference type="AlphaFoldDB" id="A0A4Y2NSH9"/>
<reference evidence="1 2" key="1">
    <citation type="journal article" date="2019" name="Sci. Rep.">
        <title>Orb-weaving spider Araneus ventricosus genome elucidates the spidroin gene catalogue.</title>
        <authorList>
            <person name="Kono N."/>
            <person name="Nakamura H."/>
            <person name="Ohtoshi R."/>
            <person name="Moran D.A.P."/>
            <person name="Shinohara A."/>
            <person name="Yoshida Y."/>
            <person name="Fujiwara M."/>
            <person name="Mori M."/>
            <person name="Tomita M."/>
            <person name="Arakawa K."/>
        </authorList>
    </citation>
    <scope>NUCLEOTIDE SEQUENCE [LARGE SCALE GENOMIC DNA]</scope>
</reference>
<comment type="caution">
    <text evidence="1">The sequence shown here is derived from an EMBL/GenBank/DDBJ whole genome shotgun (WGS) entry which is preliminary data.</text>
</comment>
<protein>
    <submittedName>
        <fullName evidence="1">Uncharacterized protein</fullName>
    </submittedName>
</protein>
<dbReference type="Proteomes" id="UP000499080">
    <property type="component" value="Unassembled WGS sequence"/>
</dbReference>
<evidence type="ECO:0000313" key="2">
    <source>
        <dbReference type="Proteomes" id="UP000499080"/>
    </source>
</evidence>
<keyword evidence="2" id="KW-1185">Reference proteome</keyword>
<organism evidence="1 2">
    <name type="scientific">Araneus ventricosus</name>
    <name type="common">Orbweaver spider</name>
    <name type="synonym">Epeira ventricosa</name>
    <dbReference type="NCBI Taxonomy" id="182803"/>
    <lineage>
        <taxon>Eukaryota</taxon>
        <taxon>Metazoa</taxon>
        <taxon>Ecdysozoa</taxon>
        <taxon>Arthropoda</taxon>
        <taxon>Chelicerata</taxon>
        <taxon>Arachnida</taxon>
        <taxon>Araneae</taxon>
        <taxon>Araneomorphae</taxon>
        <taxon>Entelegynae</taxon>
        <taxon>Araneoidea</taxon>
        <taxon>Araneidae</taxon>
        <taxon>Araneus</taxon>
    </lineage>
</organism>
<dbReference type="EMBL" id="BGPR01009687">
    <property type="protein sequence ID" value="GBN41649.1"/>
    <property type="molecule type" value="Genomic_DNA"/>
</dbReference>
<sequence>MITLETRRANSNALAVSKRGVVALIGHTLDLLHKILVCTSPDSFFWARDIIRHIGLIRKHRKNNASLWLSGLVIITPQGISSLFTAGKSFKTFNQSFRSLGGTVSFQFNFCGKVSEEIS</sequence>
<proteinExistence type="predicted"/>
<gene>
    <name evidence="1" type="ORF">AVEN_239137_1</name>
</gene>
<accession>A0A4Y2NSH9</accession>